<proteinExistence type="predicted"/>
<dbReference type="AlphaFoldDB" id="G0NYZ5"/>
<evidence type="ECO:0000256" key="1">
    <source>
        <dbReference type="SAM" id="MobiDB-lite"/>
    </source>
</evidence>
<sequence length="269" mass="30950">MPKNIKKEVVGNTPKKATDRRSQIKEEVVEESPGMPNSSEPNSVSTLPSVWQHPVNYEMNSLYNGFPTPPLMHPNEGFYNFSTTGECSTSPRFAPYSRTPGRPEVRTEESPLLLQLLQETESPNSNPTGSKKTRKPRVSKKEMEEKIRIVDEVYWRTYNDFMFQNFYSLQPSFNSPTHGSNGFLGEPYTPTILITRTTTFNLYSKAQKAILVSFRNQMDRHLNVSFPHPSSNSSHILLAKKTHYRTLPLFPTFEFQKFHYLLFSRVSLC</sequence>
<feature type="region of interest" description="Disordered" evidence="1">
    <location>
        <begin position="1"/>
        <end position="47"/>
    </location>
</feature>
<evidence type="ECO:0000313" key="2">
    <source>
        <dbReference type="EMBL" id="EGT40256.1"/>
    </source>
</evidence>
<dbReference type="HOGENOM" id="CLU_1035230_0_0_1"/>
<gene>
    <name evidence="2" type="ORF">CAEBREN_09934</name>
</gene>
<evidence type="ECO:0000313" key="3">
    <source>
        <dbReference type="Proteomes" id="UP000008068"/>
    </source>
</evidence>
<reference evidence="3" key="1">
    <citation type="submission" date="2011-07" db="EMBL/GenBank/DDBJ databases">
        <authorList>
            <consortium name="Caenorhabditis brenneri Sequencing and Analysis Consortium"/>
            <person name="Wilson R.K."/>
        </authorList>
    </citation>
    <scope>NUCLEOTIDE SEQUENCE [LARGE SCALE GENOMIC DNA]</scope>
    <source>
        <strain evidence="3">PB2801</strain>
    </source>
</reference>
<organism evidence="3">
    <name type="scientific">Caenorhabditis brenneri</name>
    <name type="common">Nematode worm</name>
    <dbReference type="NCBI Taxonomy" id="135651"/>
    <lineage>
        <taxon>Eukaryota</taxon>
        <taxon>Metazoa</taxon>
        <taxon>Ecdysozoa</taxon>
        <taxon>Nematoda</taxon>
        <taxon>Chromadorea</taxon>
        <taxon>Rhabditida</taxon>
        <taxon>Rhabditina</taxon>
        <taxon>Rhabditomorpha</taxon>
        <taxon>Rhabditoidea</taxon>
        <taxon>Rhabditidae</taxon>
        <taxon>Peloderinae</taxon>
        <taxon>Caenorhabditis</taxon>
    </lineage>
</organism>
<feature type="compositionally biased region" description="Polar residues" evidence="1">
    <location>
        <begin position="35"/>
        <end position="47"/>
    </location>
</feature>
<keyword evidence="3" id="KW-1185">Reference proteome</keyword>
<feature type="region of interest" description="Disordered" evidence="1">
    <location>
        <begin position="118"/>
        <end position="142"/>
    </location>
</feature>
<dbReference type="EMBL" id="GL379985">
    <property type="protein sequence ID" value="EGT40256.1"/>
    <property type="molecule type" value="Genomic_DNA"/>
</dbReference>
<name>G0NYZ5_CAEBE</name>
<dbReference type="Proteomes" id="UP000008068">
    <property type="component" value="Unassembled WGS sequence"/>
</dbReference>
<dbReference type="InParanoid" id="G0NYZ5"/>
<accession>G0NYZ5</accession>
<feature type="compositionally biased region" description="Basic and acidic residues" evidence="1">
    <location>
        <begin position="16"/>
        <end position="27"/>
    </location>
</feature>
<protein>
    <submittedName>
        <fullName evidence="2">Uncharacterized protein</fullName>
    </submittedName>
</protein>